<evidence type="ECO:0000313" key="5">
    <source>
        <dbReference type="Proteomes" id="UP001595455"/>
    </source>
</evidence>
<sequence length="265" mass="30354">MFKNWIFVHFFWIVLVLALIQTEQKPITNEITTSQLETVNTARQINVRTPTSERDESFSTTNTTHTASNAPISINQNQATEKKSLINFKDIIADSELHYVGVYESNAREYTQTEQRQRKTECESQANNPHSSKVASDCWHYAYRAEKKNVEDTVTVHINSHRKVSLILTSYDPVKWVIQGNTQNLKLVYISGYHASDIVPRLSSSTKTYSNFYEATTCSFCLGSDIPYFYGYENSGDLQSKIQQYFKTPLTSFQGAYSAKNVYIN</sequence>
<keyword evidence="5" id="KW-1185">Reference proteome</keyword>
<reference evidence="5" key="3">
    <citation type="journal article" date="2019" name="Int. J. Syst. Evol. Microbiol.">
        <title>The Global Catalogue of Microorganisms (GCM) 10K type strain sequencing project: providing services to taxonomists for standard genome sequencing and annotation.</title>
        <authorList>
            <consortium name="The Broad Institute Genomics Platform"/>
            <consortium name="The Broad Institute Genome Sequencing Center for Infectious Disease"/>
            <person name="Wu L."/>
            <person name="Ma J."/>
        </authorList>
    </citation>
    <scope>NUCLEOTIDE SEQUENCE [LARGE SCALE GENOMIC DNA]</scope>
    <source>
        <strain evidence="5">KCTC 62575</strain>
    </source>
</reference>
<reference evidence="2" key="4">
    <citation type="submission" date="2024-09" db="EMBL/GenBank/DDBJ databases">
        <authorList>
            <person name="Sun Q."/>
            <person name="Mori K."/>
        </authorList>
    </citation>
    <scope>NUCLEOTIDE SEQUENCE</scope>
    <source>
        <strain evidence="2">KCTC 62575</strain>
    </source>
</reference>
<name>A0A371YR78_9GAMM</name>
<dbReference type="EMBL" id="PYIX02000010">
    <property type="protein sequence ID" value="RFC83963.1"/>
    <property type="molecule type" value="Genomic_DNA"/>
</dbReference>
<dbReference type="OrthoDB" id="5523842at2"/>
<feature type="region of interest" description="Disordered" evidence="1">
    <location>
        <begin position="50"/>
        <end position="76"/>
    </location>
</feature>
<reference evidence="2" key="1">
    <citation type="journal article" date="2014" name="Int. J. Syst. Evol. Microbiol.">
        <title>Complete genome of a new Firmicutes species belonging to the dominant human colonic microbiota ('Ruminococcus bicirculans') reveals two chromosomes and a selective capacity to utilize plant glucans.</title>
        <authorList>
            <consortium name="NISC Comparative Sequencing Program"/>
            <person name="Wegmann U."/>
            <person name="Louis P."/>
            <person name="Goesmann A."/>
            <person name="Henrissat B."/>
            <person name="Duncan S.H."/>
            <person name="Flint H.J."/>
        </authorList>
    </citation>
    <scope>NUCLEOTIDE SEQUENCE</scope>
    <source>
        <strain evidence="2">KCTC 62575</strain>
    </source>
</reference>
<gene>
    <name evidence="2" type="ORF">ACFODO_07145</name>
    <name evidence="3" type="ORF">C9E89_008190</name>
</gene>
<evidence type="ECO:0000256" key="1">
    <source>
        <dbReference type="SAM" id="MobiDB-lite"/>
    </source>
</evidence>
<evidence type="ECO:0000313" key="3">
    <source>
        <dbReference type="EMBL" id="RFC83963.1"/>
    </source>
</evidence>
<organism evidence="3 4">
    <name type="scientific">Acinetobacter sichuanensis</name>
    <dbReference type="NCBI Taxonomy" id="2136183"/>
    <lineage>
        <taxon>Bacteria</taxon>
        <taxon>Pseudomonadati</taxon>
        <taxon>Pseudomonadota</taxon>
        <taxon>Gammaproteobacteria</taxon>
        <taxon>Moraxellales</taxon>
        <taxon>Moraxellaceae</taxon>
        <taxon>Acinetobacter</taxon>
    </lineage>
</organism>
<accession>A0A371YR78</accession>
<comment type="caution">
    <text evidence="3">The sequence shown here is derived from an EMBL/GenBank/DDBJ whole genome shotgun (WGS) entry which is preliminary data.</text>
</comment>
<dbReference type="Proteomes" id="UP001595455">
    <property type="component" value="Unassembled WGS sequence"/>
</dbReference>
<protein>
    <submittedName>
        <fullName evidence="3">Uncharacterized protein</fullName>
    </submittedName>
</protein>
<dbReference type="EMBL" id="JBHRSF010000014">
    <property type="protein sequence ID" value="MFC2995050.1"/>
    <property type="molecule type" value="Genomic_DNA"/>
</dbReference>
<evidence type="ECO:0000313" key="4">
    <source>
        <dbReference type="Proteomes" id="UP000240957"/>
    </source>
</evidence>
<proteinExistence type="predicted"/>
<feature type="region of interest" description="Disordered" evidence="1">
    <location>
        <begin position="111"/>
        <end position="131"/>
    </location>
</feature>
<evidence type="ECO:0000313" key="2">
    <source>
        <dbReference type="EMBL" id="MFC2995050.1"/>
    </source>
</evidence>
<dbReference type="RefSeq" id="WP_107007758.1">
    <property type="nucleotide sequence ID" value="NZ_JBHRSF010000014.1"/>
</dbReference>
<dbReference type="AlphaFoldDB" id="A0A371YR78"/>
<feature type="compositionally biased region" description="Low complexity" evidence="1">
    <location>
        <begin position="59"/>
        <end position="70"/>
    </location>
</feature>
<dbReference type="Proteomes" id="UP000240957">
    <property type="component" value="Unassembled WGS sequence"/>
</dbReference>
<reference evidence="3 4" key="2">
    <citation type="submission" date="2018-08" db="EMBL/GenBank/DDBJ databases">
        <title>The draft genome of Acinetobacter sichuanensis strain WCHAc060041.</title>
        <authorList>
            <person name="Qin J."/>
            <person name="Feng Y."/>
            <person name="Zong Z."/>
        </authorList>
    </citation>
    <scope>NUCLEOTIDE SEQUENCE [LARGE SCALE GENOMIC DNA]</scope>
    <source>
        <strain evidence="3 4">WCHAc060041</strain>
    </source>
</reference>